<organism evidence="2 3">
    <name type="scientific">Pseudocohnilembus persalinus</name>
    <name type="common">Ciliate</name>
    <dbReference type="NCBI Taxonomy" id="266149"/>
    <lineage>
        <taxon>Eukaryota</taxon>
        <taxon>Sar</taxon>
        <taxon>Alveolata</taxon>
        <taxon>Ciliophora</taxon>
        <taxon>Intramacronucleata</taxon>
        <taxon>Oligohymenophorea</taxon>
        <taxon>Scuticociliatia</taxon>
        <taxon>Philasterida</taxon>
        <taxon>Pseudocohnilembidae</taxon>
        <taxon>Pseudocohnilembus</taxon>
    </lineage>
</organism>
<reference evidence="2 3" key="1">
    <citation type="journal article" date="2015" name="Sci. Rep.">
        <title>Genome of the facultative scuticociliatosis pathogen Pseudocohnilembus persalinus provides insight into its virulence through horizontal gene transfer.</title>
        <authorList>
            <person name="Xiong J."/>
            <person name="Wang G."/>
            <person name="Cheng J."/>
            <person name="Tian M."/>
            <person name="Pan X."/>
            <person name="Warren A."/>
            <person name="Jiang C."/>
            <person name="Yuan D."/>
            <person name="Miao W."/>
        </authorList>
    </citation>
    <scope>NUCLEOTIDE SEQUENCE [LARGE SCALE GENOMIC DNA]</scope>
    <source>
        <strain evidence="2">36N120E</strain>
    </source>
</reference>
<dbReference type="EMBL" id="LDAU01000187">
    <property type="protein sequence ID" value="KRX00512.1"/>
    <property type="molecule type" value="Genomic_DNA"/>
</dbReference>
<evidence type="ECO:0000256" key="1">
    <source>
        <dbReference type="SAM" id="MobiDB-lite"/>
    </source>
</evidence>
<feature type="region of interest" description="Disordered" evidence="1">
    <location>
        <begin position="1"/>
        <end position="24"/>
    </location>
</feature>
<comment type="caution">
    <text evidence="2">The sequence shown here is derived from an EMBL/GenBank/DDBJ whole genome shotgun (WGS) entry which is preliminary data.</text>
</comment>
<accession>A0A0V0QEH5</accession>
<evidence type="ECO:0000313" key="3">
    <source>
        <dbReference type="Proteomes" id="UP000054937"/>
    </source>
</evidence>
<gene>
    <name evidence="2" type="ORF">PPERSA_06155</name>
</gene>
<dbReference type="AlphaFoldDB" id="A0A0V0QEH5"/>
<evidence type="ECO:0000313" key="2">
    <source>
        <dbReference type="EMBL" id="KRX00512.1"/>
    </source>
</evidence>
<dbReference type="Proteomes" id="UP000054937">
    <property type="component" value="Unassembled WGS sequence"/>
</dbReference>
<dbReference type="InParanoid" id="A0A0V0QEH5"/>
<keyword evidence="3" id="KW-1185">Reference proteome</keyword>
<protein>
    <submittedName>
        <fullName evidence="2">Uncharacterized protein</fullName>
    </submittedName>
</protein>
<proteinExistence type="predicted"/>
<feature type="compositionally biased region" description="Polar residues" evidence="1">
    <location>
        <begin position="1"/>
        <end position="19"/>
    </location>
</feature>
<sequence length="632" mass="76995">MTTKSQGDFSILDKSQMSRQLEDRESQILQQNEFQKQQKNHHFFASLGLYSNFEREQQNSRLKLAKDIEIITNYQNTDTKEEPSLKVLEGQEYGIEIKGFISTKAMQPNSFNCDQTFTGKSFQFHGDNKLKQFQNDHIYYSLYTDQDLALSFRIDFGEKVVRKVKNNQFSLQTLALKEKETENIQENAKKPSITMDQFLEKYNMKNFLSQQFQESSDFSQVNREEAKKNDIFEKFSRISKMSEDKEQHRKLVYLNNQVKLVEKRNEILNTMNQIKLRKFNRKQTEQFIKLIVKKRLWNHVWIYYIKVILQFQKLLKTFDKKKQERYNQLVKEQLIRRFLIRHQNNVSIYGPVKLFKGVLKEFNRVRDDFYYKILVREFRKDQNQFQESTELQQKINLYQNQIQKSKNKNSHYLEICQQNFNKRILTKAEKLMKSFISQAASKIKLRQKMLQFNSNIKSFCQKLSVYKQTLLDFFPKRFEYEFQLVFNKYIEEINQENYKAAHPNDQKGFAHEFQRHGRKQPKFKVNTEKEYLLQVYYDYMKYLKYDYDKKMTKYLALKRQYVQKQKEMRRKMHYGIKNKLENEEHIEIPLTISLQCPRFFIMPNQKKWKELTYQLAKKRKLLKFYNNDKKKF</sequence>
<name>A0A0V0QEH5_PSEPJ</name>